<dbReference type="EMBL" id="ML120416">
    <property type="protein sequence ID" value="RPA96248.1"/>
    <property type="molecule type" value="Genomic_DNA"/>
</dbReference>
<evidence type="ECO:0000313" key="2">
    <source>
        <dbReference type="Proteomes" id="UP000276215"/>
    </source>
</evidence>
<dbReference type="Proteomes" id="UP000276215">
    <property type="component" value="Unassembled WGS sequence"/>
</dbReference>
<dbReference type="AlphaFoldDB" id="A0A3N4JGY9"/>
<protein>
    <submittedName>
        <fullName evidence="1">Uncharacterized protein</fullName>
    </submittedName>
</protein>
<evidence type="ECO:0000313" key="1">
    <source>
        <dbReference type="EMBL" id="RPA96248.1"/>
    </source>
</evidence>
<name>A0A3N4JGY9_9PEZI</name>
<proteinExistence type="predicted"/>
<sequence>MLLYYNLAHSHDKHSQTDIVLTSKNSPRYQKKPEYSVLDLSSRHRKKAEIMENHAKTSRISPFGLSGENTAKGLSFSLQLR</sequence>
<reference evidence="1 2" key="1">
    <citation type="journal article" date="2018" name="Nat. Ecol. Evol.">
        <title>Pezizomycetes genomes reveal the molecular basis of ectomycorrhizal truffle lifestyle.</title>
        <authorList>
            <person name="Murat C."/>
            <person name="Payen T."/>
            <person name="Noel B."/>
            <person name="Kuo A."/>
            <person name="Morin E."/>
            <person name="Chen J."/>
            <person name="Kohler A."/>
            <person name="Krizsan K."/>
            <person name="Balestrini R."/>
            <person name="Da Silva C."/>
            <person name="Montanini B."/>
            <person name="Hainaut M."/>
            <person name="Levati E."/>
            <person name="Barry K.W."/>
            <person name="Belfiori B."/>
            <person name="Cichocki N."/>
            <person name="Clum A."/>
            <person name="Dockter R.B."/>
            <person name="Fauchery L."/>
            <person name="Guy J."/>
            <person name="Iotti M."/>
            <person name="Le Tacon F."/>
            <person name="Lindquist E.A."/>
            <person name="Lipzen A."/>
            <person name="Malagnac F."/>
            <person name="Mello A."/>
            <person name="Molinier V."/>
            <person name="Miyauchi S."/>
            <person name="Poulain J."/>
            <person name="Riccioni C."/>
            <person name="Rubini A."/>
            <person name="Sitrit Y."/>
            <person name="Splivallo R."/>
            <person name="Traeger S."/>
            <person name="Wang M."/>
            <person name="Zifcakova L."/>
            <person name="Wipf D."/>
            <person name="Zambonelli A."/>
            <person name="Paolocci F."/>
            <person name="Nowrousian M."/>
            <person name="Ottonello S."/>
            <person name="Baldrian P."/>
            <person name="Spatafora J.W."/>
            <person name="Henrissat B."/>
            <person name="Nagy L.G."/>
            <person name="Aury J.M."/>
            <person name="Wincker P."/>
            <person name="Grigoriev I.V."/>
            <person name="Bonfante P."/>
            <person name="Martin F.M."/>
        </authorList>
    </citation>
    <scope>NUCLEOTIDE SEQUENCE [LARGE SCALE GENOMIC DNA]</scope>
    <source>
        <strain evidence="1 2">120613-1</strain>
    </source>
</reference>
<keyword evidence="2" id="KW-1185">Reference proteome</keyword>
<organism evidence="1 2">
    <name type="scientific">Choiromyces venosus 120613-1</name>
    <dbReference type="NCBI Taxonomy" id="1336337"/>
    <lineage>
        <taxon>Eukaryota</taxon>
        <taxon>Fungi</taxon>
        <taxon>Dikarya</taxon>
        <taxon>Ascomycota</taxon>
        <taxon>Pezizomycotina</taxon>
        <taxon>Pezizomycetes</taxon>
        <taxon>Pezizales</taxon>
        <taxon>Tuberaceae</taxon>
        <taxon>Choiromyces</taxon>
    </lineage>
</organism>
<accession>A0A3N4JGY9</accession>
<gene>
    <name evidence="1" type="ORF">L873DRAFT_1242732</name>
</gene>